<accession>A0ABY3QNG6</accession>
<keyword evidence="2" id="KW-1185">Reference proteome</keyword>
<dbReference type="Proteomes" id="UP001430990">
    <property type="component" value="Chromosome"/>
</dbReference>
<name>A0ABY3QNG6_9BRAD</name>
<proteinExistence type="predicted"/>
<gene>
    <name evidence="1" type="ORF">BjapCC829_02805</name>
</gene>
<sequence length="143" mass="15034">MPKGAGGRNTPGRLVAVFFSLDVLQVLCRNPKEIAMSIRSMFVAAAFALASLEAAHADGLRPIDGMSIDLGEVSGVAYYTVGRDGFHVVTTLAQGMAGTPIRIVSVLAPGQRVAFSTPYQADALEISRNGDSVLVRKVKSVSN</sequence>
<evidence type="ECO:0000313" key="1">
    <source>
        <dbReference type="EMBL" id="UFW87554.1"/>
    </source>
</evidence>
<protein>
    <submittedName>
        <fullName evidence="1">Uncharacterized protein</fullName>
    </submittedName>
</protein>
<dbReference type="RefSeq" id="WP_231143783.1">
    <property type="nucleotide sequence ID" value="NZ_CP088100.1"/>
</dbReference>
<evidence type="ECO:0000313" key="2">
    <source>
        <dbReference type="Proteomes" id="UP001430990"/>
    </source>
</evidence>
<dbReference type="EMBL" id="CP088100">
    <property type="protein sequence ID" value="UFW87554.1"/>
    <property type="molecule type" value="Genomic_DNA"/>
</dbReference>
<organism evidence="1 2">
    <name type="scientific">Bradyrhizobium barranii</name>
    <dbReference type="NCBI Taxonomy" id="2992140"/>
    <lineage>
        <taxon>Bacteria</taxon>
        <taxon>Pseudomonadati</taxon>
        <taxon>Pseudomonadota</taxon>
        <taxon>Alphaproteobacteria</taxon>
        <taxon>Hyphomicrobiales</taxon>
        <taxon>Nitrobacteraceae</taxon>
        <taxon>Bradyrhizobium</taxon>
    </lineage>
</organism>
<reference evidence="1" key="1">
    <citation type="submission" date="2021-11" db="EMBL/GenBank/DDBJ databases">
        <title>Australian commercial rhizobial inoculants.</title>
        <authorList>
            <person name="Kohlmeier M.G."/>
            <person name="O'Hara G.W."/>
            <person name="Colombi E."/>
            <person name="Ramsay J.P."/>
            <person name="Terpolilli J."/>
        </authorList>
    </citation>
    <scope>NUCLEOTIDE SEQUENCE</scope>
    <source>
        <strain evidence="1">CC829</strain>
    </source>
</reference>